<evidence type="ECO:0000256" key="1">
    <source>
        <dbReference type="SAM" id="Phobius"/>
    </source>
</evidence>
<dbReference type="PANTHER" id="PTHR43471">
    <property type="entry name" value="ABC TRANSPORTER PERMEASE"/>
    <property type="match status" value="1"/>
</dbReference>
<evidence type="ECO:0000313" key="3">
    <source>
        <dbReference type="Proteomes" id="UP000367750"/>
    </source>
</evidence>
<feature type="transmembrane region" description="Helical" evidence="1">
    <location>
        <begin position="227"/>
        <end position="254"/>
    </location>
</feature>
<protein>
    <submittedName>
        <fullName evidence="2">ABC transporter permease subunit</fullName>
    </submittedName>
</protein>
<dbReference type="EMBL" id="VYKK01000036">
    <property type="protein sequence ID" value="KAA8996232.1"/>
    <property type="molecule type" value="Genomic_DNA"/>
</dbReference>
<organism evidence="2 3">
    <name type="scientific">Paenibacillus spiritus</name>
    <dbReference type="NCBI Taxonomy" id="2496557"/>
    <lineage>
        <taxon>Bacteria</taxon>
        <taxon>Bacillati</taxon>
        <taxon>Bacillota</taxon>
        <taxon>Bacilli</taxon>
        <taxon>Bacillales</taxon>
        <taxon>Paenibacillaceae</taxon>
        <taxon>Paenibacillus</taxon>
    </lineage>
</organism>
<feature type="transmembrane region" description="Helical" evidence="1">
    <location>
        <begin position="84"/>
        <end position="109"/>
    </location>
</feature>
<evidence type="ECO:0000313" key="2">
    <source>
        <dbReference type="EMBL" id="KAA8996232.1"/>
    </source>
</evidence>
<accession>A0A5J5FTF9</accession>
<sequence>MKRQVIQGYRAWFRKEWLESVRTYKLLILLTVFLILGILSPLSAKLLPDLLSGMESNGIRITLPEPAAVDSWAQFFKNISQMGLFVTVILFSGGVSGETAKGTLLVLLAKGLPRATVILTKYLVMSLLWTVSYGLAFAVTYGYTAFLFPGTGISSLGPAVLGLWLLGLFLLALLVFAGVWVKSAYGTLLIAGGGLALLLVAKLIPQARTYNPLNLAALSMPLLRGEAAASELTGAAVTAGVGAALLLAAALAVFKRRPLT</sequence>
<name>A0A5J5FTF9_9BACL</name>
<feature type="transmembrane region" description="Helical" evidence="1">
    <location>
        <begin position="121"/>
        <end position="141"/>
    </location>
</feature>
<dbReference type="GO" id="GO:0140359">
    <property type="term" value="F:ABC-type transporter activity"/>
    <property type="evidence" value="ECO:0007669"/>
    <property type="project" value="InterPro"/>
</dbReference>
<gene>
    <name evidence="2" type="ORF">F4V43_18765</name>
</gene>
<comment type="caution">
    <text evidence="2">The sequence shown here is derived from an EMBL/GenBank/DDBJ whole genome shotgun (WGS) entry which is preliminary data.</text>
</comment>
<keyword evidence="3" id="KW-1185">Reference proteome</keyword>
<feature type="transmembrane region" description="Helical" evidence="1">
    <location>
        <begin position="188"/>
        <end position="207"/>
    </location>
</feature>
<dbReference type="GO" id="GO:0005886">
    <property type="term" value="C:plasma membrane"/>
    <property type="evidence" value="ECO:0007669"/>
    <property type="project" value="UniProtKB-SubCell"/>
</dbReference>
<reference evidence="2 3" key="1">
    <citation type="submission" date="2019-09" db="EMBL/GenBank/DDBJ databases">
        <title>Bacillus ochoae sp. nov., Paenibacillus whitsoniae sp. nov., Paenibacillus spiritus sp. nov. Isolated from the Mars Exploration Rover during spacecraft assembly.</title>
        <authorList>
            <person name="Seuylemezian A."/>
            <person name="Vaishampayan P."/>
        </authorList>
    </citation>
    <scope>NUCLEOTIDE SEQUENCE [LARGE SCALE GENOMIC DNA]</scope>
    <source>
        <strain evidence="2 3">MER_111</strain>
    </source>
</reference>
<keyword evidence="1" id="KW-0472">Membrane</keyword>
<keyword evidence="1" id="KW-1133">Transmembrane helix</keyword>
<feature type="transmembrane region" description="Helical" evidence="1">
    <location>
        <begin position="161"/>
        <end position="181"/>
    </location>
</feature>
<dbReference type="RefSeq" id="WP_150459802.1">
    <property type="nucleotide sequence ID" value="NZ_VYKK01000036.1"/>
</dbReference>
<dbReference type="Proteomes" id="UP000367750">
    <property type="component" value="Unassembled WGS sequence"/>
</dbReference>
<keyword evidence="1" id="KW-0812">Transmembrane</keyword>
<proteinExistence type="predicted"/>
<dbReference type="OrthoDB" id="4187110at2"/>
<dbReference type="AlphaFoldDB" id="A0A5J5FTF9"/>